<dbReference type="GO" id="GO:0034090">
    <property type="term" value="P:maintenance of meiotic sister chromatid cohesion"/>
    <property type="evidence" value="ECO:0007669"/>
    <property type="project" value="InterPro"/>
</dbReference>
<dbReference type="EMBL" id="CM001220">
    <property type="protein sequence ID" value="AES88546.2"/>
    <property type="molecule type" value="Genomic_DNA"/>
</dbReference>
<evidence type="ECO:0000256" key="4">
    <source>
        <dbReference type="SAM" id="MobiDB-lite"/>
    </source>
</evidence>
<sequence length="301" mass="34707">MPTENQKMAKKSIGNLMRKRLSDITNSSQTIQQENHNNYNTLSLDNDSIQQLLKERANLINLLSDRNKMIERSGAELQRLRADMKKLQMQNWNLAQSNSLMLAELNLGRDKIKTLQHELLWRAALINGNTFKMQEKVEIDTEKVEIDTEKNASLSQLQEEDEKEVQQSPRISNDDEKQCCLTRRRVRSRSIGSSTASRKNKSKEKVKDNRRSLRRHSAASKVHVHEPLENLFEIEDAQYAITQSGHNIKLSTPSVKTERGESSSLRNEAPRHSFGRPLRRAAEKVPSYKEVPLNVKMRRLA</sequence>
<reference evidence="7" key="4">
    <citation type="journal article" date="2018" name="Nat. Plants">
        <title>Whole-genome landscape of Medicago truncatula symbiotic genes.</title>
        <authorList>
            <person name="Pecrix Y."/>
            <person name="Gamas P."/>
            <person name="Carrere S."/>
        </authorList>
    </citation>
    <scope>NUCLEOTIDE SEQUENCE</scope>
    <source>
        <tissue evidence="7">Leaves</tissue>
    </source>
</reference>
<dbReference type="Gramene" id="rna23001">
    <property type="protein sequence ID" value="RHN60652.1"/>
    <property type="gene ID" value="gene23001"/>
</dbReference>
<keyword evidence="9" id="KW-1185">Reference proteome</keyword>
<dbReference type="InterPro" id="IPR011515">
    <property type="entry name" value="Shugoshin_C"/>
</dbReference>
<dbReference type="Proteomes" id="UP000002051">
    <property type="component" value="Chromosome 4"/>
</dbReference>
<reference evidence="8" key="3">
    <citation type="submission" date="2015-04" db="UniProtKB">
        <authorList>
            <consortium name="EnsemblPlants"/>
        </authorList>
    </citation>
    <scope>IDENTIFICATION</scope>
    <source>
        <strain evidence="8">cv. Jemalong A17</strain>
    </source>
</reference>
<dbReference type="KEGG" id="mtr:11407170"/>
<dbReference type="AlphaFoldDB" id="G7JNB6"/>
<keyword evidence="2" id="KW-0159">Chromosome partition</keyword>
<accession>A0A0C3WX28</accession>
<dbReference type="GO" id="GO:0005634">
    <property type="term" value="C:nucleus"/>
    <property type="evidence" value="ECO:0007669"/>
    <property type="project" value="InterPro"/>
</dbReference>
<dbReference type="HOGENOM" id="CLU_056309_0_0_1"/>
<dbReference type="PANTHER" id="PTHR34373:SF8">
    <property type="entry name" value="SHUGOSHIN"/>
    <property type="match status" value="1"/>
</dbReference>
<proteinExistence type="inferred from homology"/>
<reference evidence="6 9" key="2">
    <citation type="journal article" date="2014" name="BMC Genomics">
        <title>An improved genome release (version Mt4.0) for the model legume Medicago truncatula.</title>
        <authorList>
            <person name="Tang H."/>
            <person name="Krishnakumar V."/>
            <person name="Bidwell S."/>
            <person name="Rosen B."/>
            <person name="Chan A."/>
            <person name="Zhou S."/>
            <person name="Gentzbittel L."/>
            <person name="Childs K.L."/>
            <person name="Yandell M."/>
            <person name="Gundlach H."/>
            <person name="Mayer K.F."/>
            <person name="Schwartz D.C."/>
            <person name="Town C.D."/>
        </authorList>
    </citation>
    <scope>GENOME REANNOTATION</scope>
    <source>
        <strain evidence="8 9">cv. Jemalong A17</strain>
    </source>
</reference>
<comment type="similarity">
    <text evidence="1">Belongs to the shugoshin family.</text>
</comment>
<accession>G7JNB6</accession>
<feature type="domain" description="Shugoshin C-terminal" evidence="5">
    <location>
        <begin position="275"/>
        <end position="299"/>
    </location>
</feature>
<evidence type="ECO:0000313" key="7">
    <source>
        <dbReference type="EMBL" id="RHN60652.1"/>
    </source>
</evidence>
<protein>
    <submittedName>
        <fullName evidence="7">Putative shugoshin</fullName>
    </submittedName>
    <submittedName>
        <fullName evidence="6">Shugoshin protein</fullName>
    </submittedName>
</protein>
<feature type="coiled-coil region" evidence="3">
    <location>
        <begin position="70"/>
        <end position="97"/>
    </location>
</feature>
<dbReference type="Pfam" id="PF07557">
    <property type="entry name" value="Shugoshin_C"/>
    <property type="match status" value="1"/>
</dbReference>
<dbReference type="STRING" id="3880.G7JNB6"/>
<evidence type="ECO:0000256" key="3">
    <source>
        <dbReference type="SAM" id="Coils"/>
    </source>
</evidence>
<evidence type="ECO:0000313" key="6">
    <source>
        <dbReference type="EMBL" id="AES88546.2"/>
    </source>
</evidence>
<evidence type="ECO:0000259" key="5">
    <source>
        <dbReference type="Pfam" id="PF07557"/>
    </source>
</evidence>
<organism evidence="6 9">
    <name type="scientific">Medicago truncatula</name>
    <name type="common">Barrel medic</name>
    <name type="synonym">Medicago tribuloides</name>
    <dbReference type="NCBI Taxonomy" id="3880"/>
    <lineage>
        <taxon>Eukaryota</taxon>
        <taxon>Viridiplantae</taxon>
        <taxon>Streptophyta</taxon>
        <taxon>Embryophyta</taxon>
        <taxon>Tracheophyta</taxon>
        <taxon>Spermatophyta</taxon>
        <taxon>Magnoliopsida</taxon>
        <taxon>eudicotyledons</taxon>
        <taxon>Gunneridae</taxon>
        <taxon>Pentapetalae</taxon>
        <taxon>rosids</taxon>
        <taxon>fabids</taxon>
        <taxon>Fabales</taxon>
        <taxon>Fabaceae</taxon>
        <taxon>Papilionoideae</taxon>
        <taxon>50 kb inversion clade</taxon>
        <taxon>NPAAA clade</taxon>
        <taxon>Hologalegina</taxon>
        <taxon>IRL clade</taxon>
        <taxon>Trifolieae</taxon>
        <taxon>Medicago</taxon>
    </lineage>
</organism>
<dbReference type="PaxDb" id="3880-AES88546"/>
<name>G7JNB6_MEDTR</name>
<gene>
    <name evidence="8" type="primary">11407170</name>
    <name evidence="6" type="ordered locus">MTR_4g057530</name>
    <name evidence="7" type="ORF">MtrunA17_Chr4g0028171</name>
</gene>
<dbReference type="InterPro" id="IPR044693">
    <property type="entry name" value="SGO_plant"/>
</dbReference>
<evidence type="ECO:0000256" key="1">
    <source>
        <dbReference type="ARBA" id="ARBA00010845"/>
    </source>
</evidence>
<evidence type="ECO:0000313" key="8">
    <source>
        <dbReference type="EnsemblPlants" id="AES88546"/>
    </source>
</evidence>
<dbReference type="Proteomes" id="UP000265566">
    <property type="component" value="Chromosome 4"/>
</dbReference>
<feature type="region of interest" description="Disordered" evidence="4">
    <location>
        <begin position="250"/>
        <end position="284"/>
    </location>
</feature>
<dbReference type="PANTHER" id="PTHR34373">
    <property type="entry name" value="SHUGOSHIN 2"/>
    <property type="match status" value="1"/>
</dbReference>
<dbReference type="OrthoDB" id="770508at2759"/>
<dbReference type="EnsemblPlants" id="AES88546">
    <property type="protein sequence ID" value="AES88546"/>
    <property type="gene ID" value="MTR_4g057530"/>
</dbReference>
<feature type="region of interest" description="Disordered" evidence="4">
    <location>
        <begin position="150"/>
        <end position="222"/>
    </location>
</feature>
<dbReference type="GO" id="GO:0000775">
    <property type="term" value="C:chromosome, centromeric region"/>
    <property type="evidence" value="ECO:0007669"/>
    <property type="project" value="InterPro"/>
</dbReference>
<evidence type="ECO:0000313" key="9">
    <source>
        <dbReference type="Proteomes" id="UP000002051"/>
    </source>
</evidence>
<dbReference type="EMBL" id="PSQE01000004">
    <property type="protein sequence ID" value="RHN60652.1"/>
    <property type="molecule type" value="Genomic_DNA"/>
</dbReference>
<dbReference type="GO" id="GO:0045144">
    <property type="term" value="P:meiotic sister chromatid segregation"/>
    <property type="evidence" value="ECO:0007669"/>
    <property type="project" value="InterPro"/>
</dbReference>
<reference evidence="6 9" key="1">
    <citation type="journal article" date="2011" name="Nature">
        <title>The Medicago genome provides insight into the evolution of rhizobial symbioses.</title>
        <authorList>
            <person name="Young N.D."/>
            <person name="Debelle F."/>
            <person name="Oldroyd G.E."/>
            <person name="Geurts R."/>
            <person name="Cannon S.B."/>
            <person name="Udvardi M.K."/>
            <person name="Benedito V.A."/>
            <person name="Mayer K.F."/>
            <person name="Gouzy J."/>
            <person name="Schoof H."/>
            <person name="Van de Peer Y."/>
            <person name="Proost S."/>
            <person name="Cook D.R."/>
            <person name="Meyers B.C."/>
            <person name="Spannagl M."/>
            <person name="Cheung F."/>
            <person name="De Mita S."/>
            <person name="Krishnakumar V."/>
            <person name="Gundlach H."/>
            <person name="Zhou S."/>
            <person name="Mudge J."/>
            <person name="Bharti A.K."/>
            <person name="Murray J.D."/>
            <person name="Naoumkina M.A."/>
            <person name="Rosen B."/>
            <person name="Silverstein K.A."/>
            <person name="Tang H."/>
            <person name="Rombauts S."/>
            <person name="Zhao P.X."/>
            <person name="Zhou P."/>
            <person name="Barbe V."/>
            <person name="Bardou P."/>
            <person name="Bechner M."/>
            <person name="Bellec A."/>
            <person name="Berger A."/>
            <person name="Berges H."/>
            <person name="Bidwell S."/>
            <person name="Bisseling T."/>
            <person name="Choisne N."/>
            <person name="Couloux A."/>
            <person name="Denny R."/>
            <person name="Deshpande S."/>
            <person name="Dai X."/>
            <person name="Doyle J.J."/>
            <person name="Dudez A.M."/>
            <person name="Farmer A.D."/>
            <person name="Fouteau S."/>
            <person name="Franken C."/>
            <person name="Gibelin C."/>
            <person name="Gish J."/>
            <person name="Goldstein S."/>
            <person name="Gonzalez A.J."/>
            <person name="Green P.J."/>
            <person name="Hallab A."/>
            <person name="Hartog M."/>
            <person name="Hua A."/>
            <person name="Humphray S.J."/>
            <person name="Jeong D.H."/>
            <person name="Jing Y."/>
            <person name="Jocker A."/>
            <person name="Kenton S.M."/>
            <person name="Kim D.J."/>
            <person name="Klee K."/>
            <person name="Lai H."/>
            <person name="Lang C."/>
            <person name="Lin S."/>
            <person name="Macmil S.L."/>
            <person name="Magdelenat G."/>
            <person name="Matthews L."/>
            <person name="McCorrison J."/>
            <person name="Monaghan E.L."/>
            <person name="Mun J.H."/>
            <person name="Najar F.Z."/>
            <person name="Nicholson C."/>
            <person name="Noirot C."/>
            <person name="O'Bleness M."/>
            <person name="Paule C.R."/>
            <person name="Poulain J."/>
            <person name="Prion F."/>
            <person name="Qin B."/>
            <person name="Qu C."/>
            <person name="Retzel E.F."/>
            <person name="Riddle C."/>
            <person name="Sallet E."/>
            <person name="Samain S."/>
            <person name="Samson N."/>
            <person name="Sanders I."/>
            <person name="Saurat O."/>
            <person name="Scarpelli C."/>
            <person name="Schiex T."/>
            <person name="Segurens B."/>
            <person name="Severin A.J."/>
            <person name="Sherrier D.J."/>
            <person name="Shi R."/>
            <person name="Sims S."/>
            <person name="Singer S.R."/>
            <person name="Sinharoy S."/>
            <person name="Sterck L."/>
            <person name="Viollet A."/>
            <person name="Wang B.B."/>
            <person name="Wang K."/>
            <person name="Wang M."/>
            <person name="Wang X."/>
            <person name="Warfsmann J."/>
            <person name="Weissenbach J."/>
            <person name="White D.D."/>
            <person name="White J.D."/>
            <person name="Wiley G.B."/>
            <person name="Wincker P."/>
            <person name="Xing Y."/>
            <person name="Yang L."/>
            <person name="Yao Z."/>
            <person name="Ying F."/>
            <person name="Zhai J."/>
            <person name="Zhou L."/>
            <person name="Zuber A."/>
            <person name="Denarie J."/>
            <person name="Dixon R.A."/>
            <person name="May G.D."/>
            <person name="Schwartz D.C."/>
            <person name="Rogers J."/>
            <person name="Quetier F."/>
            <person name="Town C.D."/>
            <person name="Roe B.A."/>
        </authorList>
    </citation>
    <scope>NUCLEOTIDE SEQUENCE [LARGE SCALE GENOMIC DNA]</scope>
    <source>
        <strain evidence="6">A17</strain>
        <strain evidence="8 9">cv. Jemalong A17</strain>
    </source>
</reference>
<keyword evidence="3" id="KW-0175">Coiled coil</keyword>
<evidence type="ECO:0000256" key="2">
    <source>
        <dbReference type="ARBA" id="ARBA00022829"/>
    </source>
</evidence>